<gene>
    <name evidence="2" type="ORF">Q6348_13740</name>
</gene>
<comment type="caution">
    <text evidence="2">The sequence shown here is derived from an EMBL/GenBank/DDBJ whole genome shotgun (WGS) entry which is preliminary data.</text>
</comment>
<proteinExistence type="predicted"/>
<dbReference type="Proteomes" id="UP001232536">
    <property type="component" value="Unassembled WGS sequence"/>
</dbReference>
<evidence type="ECO:0000256" key="1">
    <source>
        <dbReference type="SAM" id="MobiDB-lite"/>
    </source>
</evidence>
<dbReference type="RefSeq" id="WP_304601840.1">
    <property type="nucleotide sequence ID" value="NZ_JAUQYP010000001.1"/>
</dbReference>
<accession>A0ABT9DBK1</accession>
<keyword evidence="3" id="KW-1185">Reference proteome</keyword>
<protein>
    <submittedName>
        <fullName evidence="2">Uncharacterized protein</fullName>
    </submittedName>
</protein>
<dbReference type="EMBL" id="JAUQYP010000001">
    <property type="protein sequence ID" value="MDO8108258.1"/>
    <property type="molecule type" value="Genomic_DNA"/>
</dbReference>
<sequence>MPGTDPDRESWRAERAEAAAAHAQALERRRAKETEQARGLIAQFLAEARRRDLAPVPLRARSPDGKRHYRTGLEGWYLRRNQTVGLATDGGFYLLTTPAGPLALLRGVRLEPSDPPMVLGAGARDGESIDLAEALARVLEEH</sequence>
<feature type="compositionally biased region" description="Basic and acidic residues" evidence="1">
    <location>
        <begin position="1"/>
        <end position="17"/>
    </location>
</feature>
<organism evidence="2 3">
    <name type="scientific">Actinotalea lenta</name>
    <dbReference type="NCBI Taxonomy" id="3064654"/>
    <lineage>
        <taxon>Bacteria</taxon>
        <taxon>Bacillati</taxon>
        <taxon>Actinomycetota</taxon>
        <taxon>Actinomycetes</taxon>
        <taxon>Micrococcales</taxon>
        <taxon>Cellulomonadaceae</taxon>
        <taxon>Actinotalea</taxon>
    </lineage>
</organism>
<feature type="region of interest" description="Disordered" evidence="1">
    <location>
        <begin position="1"/>
        <end position="34"/>
    </location>
</feature>
<evidence type="ECO:0000313" key="2">
    <source>
        <dbReference type="EMBL" id="MDO8108258.1"/>
    </source>
</evidence>
<feature type="compositionally biased region" description="Basic and acidic residues" evidence="1">
    <location>
        <begin position="25"/>
        <end position="34"/>
    </location>
</feature>
<evidence type="ECO:0000313" key="3">
    <source>
        <dbReference type="Proteomes" id="UP001232536"/>
    </source>
</evidence>
<name>A0ABT9DBK1_9CELL</name>
<reference evidence="2 3" key="1">
    <citation type="submission" date="2023-07" db="EMBL/GenBank/DDBJ databases">
        <title>Description of novel actinomycetes strains, isolated from tidal flat sediment.</title>
        <authorList>
            <person name="Lu C."/>
        </authorList>
    </citation>
    <scope>NUCLEOTIDE SEQUENCE [LARGE SCALE GENOMIC DNA]</scope>
    <source>
        <strain evidence="2 3">SYSU T00b441</strain>
    </source>
</reference>